<comment type="subcellular location">
    <subcellularLocation>
        <location evidence="1">Cell membrane</location>
        <topology evidence="1">Multi-pass membrane protein</topology>
    </subcellularLocation>
</comment>
<dbReference type="AlphaFoldDB" id="A0A427Y5S9"/>
<dbReference type="Proteomes" id="UP000279236">
    <property type="component" value="Unassembled WGS sequence"/>
</dbReference>
<feature type="transmembrane region" description="Helical" evidence="8">
    <location>
        <begin position="71"/>
        <end position="91"/>
    </location>
</feature>
<protein>
    <submittedName>
        <fullName evidence="9">Uncharacterized protein</fullName>
    </submittedName>
</protein>
<keyword evidence="3" id="KW-1003">Cell membrane</keyword>
<accession>A0A427Y5S9</accession>
<dbReference type="Pfam" id="PF25539">
    <property type="entry name" value="Bestrophin_2"/>
    <property type="match status" value="2"/>
</dbReference>
<evidence type="ECO:0000313" key="9">
    <source>
        <dbReference type="EMBL" id="RSH86441.1"/>
    </source>
</evidence>
<evidence type="ECO:0000313" key="10">
    <source>
        <dbReference type="Proteomes" id="UP000279236"/>
    </source>
</evidence>
<evidence type="ECO:0000256" key="1">
    <source>
        <dbReference type="ARBA" id="ARBA00004651"/>
    </source>
</evidence>
<comment type="caution">
    <text evidence="9">The sequence shown here is derived from an EMBL/GenBank/DDBJ whole genome shotgun (WGS) entry which is preliminary data.</text>
</comment>
<keyword evidence="6" id="KW-0406">Ion transport</keyword>
<evidence type="ECO:0000256" key="4">
    <source>
        <dbReference type="ARBA" id="ARBA00022692"/>
    </source>
</evidence>
<organism evidence="9 10">
    <name type="scientific">Apiotrichum porosum</name>
    <dbReference type="NCBI Taxonomy" id="105984"/>
    <lineage>
        <taxon>Eukaryota</taxon>
        <taxon>Fungi</taxon>
        <taxon>Dikarya</taxon>
        <taxon>Basidiomycota</taxon>
        <taxon>Agaricomycotina</taxon>
        <taxon>Tremellomycetes</taxon>
        <taxon>Trichosporonales</taxon>
        <taxon>Trichosporonaceae</taxon>
        <taxon>Apiotrichum</taxon>
    </lineage>
</organism>
<feature type="transmembrane region" description="Helical" evidence="8">
    <location>
        <begin position="33"/>
        <end position="59"/>
    </location>
</feature>
<dbReference type="PANTHER" id="PTHR33281:SF19">
    <property type="entry name" value="VOLTAGE-DEPENDENT ANION CHANNEL-FORMING PROTEIN YNEE"/>
    <property type="match status" value="1"/>
</dbReference>
<name>A0A427Y5S9_9TREE</name>
<evidence type="ECO:0000256" key="7">
    <source>
        <dbReference type="ARBA" id="ARBA00023136"/>
    </source>
</evidence>
<keyword evidence="10" id="KW-1185">Reference proteome</keyword>
<keyword evidence="7 8" id="KW-0472">Membrane</keyword>
<feature type="transmembrane region" description="Helical" evidence="8">
    <location>
        <begin position="359"/>
        <end position="380"/>
    </location>
</feature>
<evidence type="ECO:0000256" key="8">
    <source>
        <dbReference type="SAM" id="Phobius"/>
    </source>
</evidence>
<sequence length="466" mass="51565">MTTTSSSLSEPHFASPREAFNPLQHRPHKTFFFYLKALAATAAFRIWPVLLFMAGWASMVISVTKYTAANLAIPNTMITVLGVLLGLTLSYRTSSAYEKYSEGRRMWSAIILVSRTWARAVWIHCPDTVLSEPATDPQEKARDFARGVIEKKTMVQLALGFAVAVKHYLRYEEGIHYEDLYPLVNFIPALDLPSGLPSETDTHIAAGLPSFGAVGAYAGSGSSAASTHEKTYTHGPKLAPANAPPHFEWDNLLPQRLFGKKTKKAQKEELRTCAHGVGHNVPLEITMFMSSWVNTMQHRKTIDVPTINVLLAAIASMNDSLVNLERILTTPIPWSYNAHIWQVSWIYCMALPFQLVSGFGWITVPAVLITAYIVMGYASIAGEIENPFGYDPNDLNLGYFCQEVIAKELDATTARPFPDPAQWIFSSSNQILGPNMPAADRLADMSVQEIRARLASAPGYFSPQHV</sequence>
<dbReference type="InterPro" id="IPR044669">
    <property type="entry name" value="YneE/VCCN1/2-like"/>
</dbReference>
<reference evidence="9 10" key="1">
    <citation type="submission" date="2018-11" db="EMBL/GenBank/DDBJ databases">
        <title>Genome sequence of Apiotrichum porosum DSM 27194.</title>
        <authorList>
            <person name="Aliyu H."/>
            <person name="Gorte O."/>
            <person name="Ochsenreither K."/>
        </authorList>
    </citation>
    <scope>NUCLEOTIDE SEQUENCE [LARGE SCALE GENOMIC DNA]</scope>
    <source>
        <strain evidence="9 10">DSM 27194</strain>
    </source>
</reference>
<proteinExistence type="predicted"/>
<keyword evidence="5 8" id="KW-1133">Transmembrane helix</keyword>
<dbReference type="STRING" id="105984.A0A427Y5S9"/>
<gene>
    <name evidence="9" type="ORF">EHS24_004696</name>
</gene>
<evidence type="ECO:0000256" key="2">
    <source>
        <dbReference type="ARBA" id="ARBA00022448"/>
    </source>
</evidence>
<dbReference type="EMBL" id="RSCE01000002">
    <property type="protein sequence ID" value="RSH86441.1"/>
    <property type="molecule type" value="Genomic_DNA"/>
</dbReference>
<evidence type="ECO:0000256" key="3">
    <source>
        <dbReference type="ARBA" id="ARBA00022475"/>
    </source>
</evidence>
<dbReference type="PANTHER" id="PTHR33281">
    <property type="entry name" value="UPF0187 PROTEIN YNEE"/>
    <property type="match status" value="1"/>
</dbReference>
<evidence type="ECO:0000256" key="6">
    <source>
        <dbReference type="ARBA" id="ARBA00023065"/>
    </source>
</evidence>
<dbReference type="GeneID" id="39589239"/>
<keyword evidence="2" id="KW-0813">Transport</keyword>
<dbReference type="GO" id="GO:0005254">
    <property type="term" value="F:chloride channel activity"/>
    <property type="evidence" value="ECO:0007669"/>
    <property type="project" value="InterPro"/>
</dbReference>
<dbReference type="RefSeq" id="XP_028479226.1">
    <property type="nucleotide sequence ID" value="XM_028620254.1"/>
</dbReference>
<dbReference type="OrthoDB" id="1368at2759"/>
<evidence type="ECO:0000256" key="5">
    <source>
        <dbReference type="ARBA" id="ARBA00022989"/>
    </source>
</evidence>
<keyword evidence="4 8" id="KW-0812">Transmembrane</keyword>
<dbReference type="GO" id="GO:0005886">
    <property type="term" value="C:plasma membrane"/>
    <property type="evidence" value="ECO:0007669"/>
    <property type="project" value="UniProtKB-SubCell"/>
</dbReference>